<evidence type="ECO:0000259" key="2">
    <source>
        <dbReference type="Pfam" id="PF05090"/>
    </source>
</evidence>
<dbReference type="InterPro" id="IPR053934">
    <property type="entry name" value="HTTM_dom"/>
</dbReference>
<evidence type="ECO:0000256" key="1">
    <source>
        <dbReference type="SAM" id="MobiDB-lite"/>
    </source>
</evidence>
<protein>
    <recommendedName>
        <fullName evidence="2">HTTM domain-containing protein</fullName>
    </recommendedName>
</protein>
<accession>A0A8B9B8X7</accession>
<dbReference type="GO" id="GO:0019842">
    <property type="term" value="F:vitamin binding"/>
    <property type="evidence" value="ECO:0007669"/>
    <property type="project" value="TreeGrafter"/>
</dbReference>
<sequence length="216" mass="23064">MGRGAWGHRDNRTRGHRNLEAGTQGMGTQGHQDTGVGTGGRMDMGTKRHGDVGVGTAGHSDVEAQGQRGMGAWGHGHGDTGTSGLRGDIGTWGWAHQDTGTSGCALGIMVGFCYRLSTLAFLGPYWYLLLLDKTTWNNHSYLYGLLAFQLALVGWSPWRRTPWLLPLLLELSPWRERLQELESGLDGHTDVVFIADFPGEGAGSGAGSSPGPPPSP</sequence>
<dbReference type="InterPro" id="IPR007782">
    <property type="entry name" value="VKG_COase"/>
</dbReference>
<feature type="compositionally biased region" description="Basic and acidic residues" evidence="1">
    <location>
        <begin position="7"/>
        <end position="19"/>
    </location>
</feature>
<keyword evidence="4" id="KW-1185">Reference proteome</keyword>
<feature type="region of interest" description="Disordered" evidence="1">
    <location>
        <begin position="1"/>
        <end position="40"/>
    </location>
</feature>
<dbReference type="PANTHER" id="PTHR12639:SF6">
    <property type="entry name" value="VITAMIN K-DEPENDENT GAMMA-CARBOXYLASE"/>
    <property type="match status" value="1"/>
</dbReference>
<evidence type="ECO:0000313" key="3">
    <source>
        <dbReference type="Ensembl" id="ENSABRP00000000648.1"/>
    </source>
</evidence>
<dbReference type="GO" id="GO:0008488">
    <property type="term" value="F:gamma-glutamyl carboxylase activity"/>
    <property type="evidence" value="ECO:0007669"/>
    <property type="project" value="InterPro"/>
</dbReference>
<organism evidence="3 4">
    <name type="scientific">Anser brachyrhynchus</name>
    <name type="common">Pink-footed goose</name>
    <dbReference type="NCBI Taxonomy" id="132585"/>
    <lineage>
        <taxon>Eukaryota</taxon>
        <taxon>Metazoa</taxon>
        <taxon>Chordata</taxon>
        <taxon>Craniata</taxon>
        <taxon>Vertebrata</taxon>
        <taxon>Euteleostomi</taxon>
        <taxon>Archelosauria</taxon>
        <taxon>Archosauria</taxon>
        <taxon>Dinosauria</taxon>
        <taxon>Saurischia</taxon>
        <taxon>Theropoda</taxon>
        <taxon>Coelurosauria</taxon>
        <taxon>Aves</taxon>
        <taxon>Neognathae</taxon>
        <taxon>Galloanserae</taxon>
        <taxon>Anseriformes</taxon>
        <taxon>Anatidae</taxon>
        <taxon>Anserinae</taxon>
        <taxon>Anser</taxon>
    </lineage>
</organism>
<evidence type="ECO:0000313" key="4">
    <source>
        <dbReference type="Proteomes" id="UP000694426"/>
    </source>
</evidence>
<dbReference type="Proteomes" id="UP000694426">
    <property type="component" value="Unplaced"/>
</dbReference>
<dbReference type="Pfam" id="PF05090">
    <property type="entry name" value="HTTM"/>
    <property type="match status" value="1"/>
</dbReference>
<feature type="domain" description="HTTM" evidence="2">
    <location>
        <begin position="103"/>
        <end position="153"/>
    </location>
</feature>
<dbReference type="Ensembl" id="ENSABRT00000000973.1">
    <property type="protein sequence ID" value="ENSABRP00000000648.1"/>
    <property type="gene ID" value="ENSABRG00000000666.1"/>
</dbReference>
<dbReference type="PANTHER" id="PTHR12639">
    <property type="entry name" value="VITAMIN K-DEPENDENT GAMMA-CARBOXYLASE"/>
    <property type="match status" value="1"/>
</dbReference>
<name>A0A8B9B8X7_9AVES</name>
<dbReference type="AlphaFoldDB" id="A0A8B9B8X7"/>
<reference evidence="3" key="1">
    <citation type="submission" date="2025-08" db="UniProtKB">
        <authorList>
            <consortium name="Ensembl"/>
        </authorList>
    </citation>
    <scope>IDENTIFICATION</scope>
</reference>
<proteinExistence type="predicted"/>
<reference evidence="3" key="2">
    <citation type="submission" date="2025-09" db="UniProtKB">
        <authorList>
            <consortium name="Ensembl"/>
        </authorList>
    </citation>
    <scope>IDENTIFICATION</scope>
</reference>